<keyword evidence="3" id="KW-1185">Reference proteome</keyword>
<proteinExistence type="predicted"/>
<organism evidence="2 3">
    <name type="scientific">Araneus ventricosus</name>
    <name type="common">Orbweaver spider</name>
    <name type="synonym">Epeira ventricosa</name>
    <dbReference type="NCBI Taxonomy" id="182803"/>
    <lineage>
        <taxon>Eukaryota</taxon>
        <taxon>Metazoa</taxon>
        <taxon>Ecdysozoa</taxon>
        <taxon>Arthropoda</taxon>
        <taxon>Chelicerata</taxon>
        <taxon>Arachnida</taxon>
        <taxon>Araneae</taxon>
        <taxon>Araneomorphae</taxon>
        <taxon>Entelegynae</taxon>
        <taxon>Araneoidea</taxon>
        <taxon>Araneidae</taxon>
        <taxon>Araneus</taxon>
    </lineage>
</organism>
<feature type="region of interest" description="Disordered" evidence="1">
    <location>
        <begin position="65"/>
        <end position="87"/>
    </location>
</feature>
<sequence>MHLRAQREQNSSRADARKYRRGFDRREQFGNRSRVNQTLSVFRRTRRDLHFKLGRVRVLFAVPRESLPTTTTTNTTKVKELPKTPSP</sequence>
<protein>
    <submittedName>
        <fullName evidence="2">Uncharacterized protein</fullName>
    </submittedName>
</protein>
<evidence type="ECO:0000313" key="3">
    <source>
        <dbReference type="Proteomes" id="UP000499080"/>
    </source>
</evidence>
<evidence type="ECO:0000256" key="1">
    <source>
        <dbReference type="SAM" id="MobiDB-lite"/>
    </source>
</evidence>
<feature type="compositionally biased region" description="Basic and acidic residues" evidence="1">
    <location>
        <begin position="77"/>
        <end position="87"/>
    </location>
</feature>
<reference evidence="2 3" key="1">
    <citation type="journal article" date="2019" name="Sci. Rep.">
        <title>Orb-weaving spider Araneus ventricosus genome elucidates the spidroin gene catalogue.</title>
        <authorList>
            <person name="Kono N."/>
            <person name="Nakamura H."/>
            <person name="Ohtoshi R."/>
            <person name="Moran D.A.P."/>
            <person name="Shinohara A."/>
            <person name="Yoshida Y."/>
            <person name="Fujiwara M."/>
            <person name="Mori M."/>
            <person name="Tomita M."/>
            <person name="Arakawa K."/>
        </authorList>
    </citation>
    <scope>NUCLEOTIDE SEQUENCE [LARGE SCALE GENOMIC DNA]</scope>
</reference>
<gene>
    <name evidence="2" type="ORF">AVEN_16588_1</name>
</gene>
<evidence type="ECO:0000313" key="2">
    <source>
        <dbReference type="EMBL" id="GBM92079.1"/>
    </source>
</evidence>
<dbReference type="EMBL" id="BGPR01003760">
    <property type="protein sequence ID" value="GBM92079.1"/>
    <property type="molecule type" value="Genomic_DNA"/>
</dbReference>
<comment type="caution">
    <text evidence="2">The sequence shown here is derived from an EMBL/GenBank/DDBJ whole genome shotgun (WGS) entry which is preliminary data.</text>
</comment>
<dbReference type="Proteomes" id="UP000499080">
    <property type="component" value="Unassembled WGS sequence"/>
</dbReference>
<accession>A0A4Y2JRL2</accession>
<feature type="compositionally biased region" description="Basic and acidic residues" evidence="1">
    <location>
        <begin position="14"/>
        <end position="29"/>
    </location>
</feature>
<name>A0A4Y2JRL2_ARAVE</name>
<feature type="region of interest" description="Disordered" evidence="1">
    <location>
        <begin position="1"/>
        <end position="29"/>
    </location>
</feature>
<dbReference type="AlphaFoldDB" id="A0A4Y2JRL2"/>